<evidence type="ECO:0000313" key="2">
    <source>
        <dbReference type="EMBL" id="EOD78947.1"/>
    </source>
</evidence>
<gene>
    <name evidence="2" type="ORF">D515_02175</name>
</gene>
<keyword evidence="1" id="KW-0812">Transmembrane</keyword>
<dbReference type="Proteomes" id="UP000011223">
    <property type="component" value="Unassembled WGS sequence"/>
</dbReference>
<reference evidence="2 3" key="1">
    <citation type="journal article" date="2014" name="PLoS ONE">
        <title>Grimontia indica AK16(T), sp. nov., Isolated from a Seawater Sample Reports the Presence of Pathogenic Genes Similar to Vibrio Genus.</title>
        <authorList>
            <person name="Singh A."/>
            <person name="Vaidya B."/>
            <person name="Khatri I."/>
            <person name="Srinivas T.N."/>
            <person name="Subramanian S."/>
            <person name="Korpole S."/>
            <person name="Pinnaka A.K."/>
        </authorList>
    </citation>
    <scope>NUCLEOTIDE SEQUENCE [LARGE SCALE GENOMIC DNA]</scope>
    <source>
        <strain evidence="2 3">AK16</strain>
    </source>
</reference>
<organism evidence="2 3">
    <name type="scientific">Grimontia indica</name>
    <dbReference type="NCBI Taxonomy" id="1056512"/>
    <lineage>
        <taxon>Bacteria</taxon>
        <taxon>Pseudomonadati</taxon>
        <taxon>Pseudomonadota</taxon>
        <taxon>Gammaproteobacteria</taxon>
        <taxon>Vibrionales</taxon>
        <taxon>Vibrionaceae</taxon>
        <taxon>Grimontia</taxon>
    </lineage>
</organism>
<keyword evidence="1" id="KW-0472">Membrane</keyword>
<name>R1IND9_9GAMM</name>
<accession>R1IND9</accession>
<proteinExistence type="predicted"/>
<feature type="transmembrane region" description="Helical" evidence="1">
    <location>
        <begin position="22"/>
        <end position="45"/>
    </location>
</feature>
<dbReference type="AlphaFoldDB" id="R1IND9"/>
<protein>
    <submittedName>
        <fullName evidence="2">Uncharacterized protein</fullName>
    </submittedName>
</protein>
<evidence type="ECO:0000256" key="1">
    <source>
        <dbReference type="SAM" id="Phobius"/>
    </source>
</evidence>
<dbReference type="RefSeq" id="WP_002539653.1">
    <property type="nucleotide sequence ID" value="NZ_ANFM02000026.1"/>
</dbReference>
<keyword evidence="1" id="KW-1133">Transmembrane helix</keyword>
<sequence>MSNKWRRLCQSLLKVSPPIMDMLPWILVSGLLVSVVTGLLTVLLVKGME</sequence>
<evidence type="ECO:0000313" key="3">
    <source>
        <dbReference type="Proteomes" id="UP000011223"/>
    </source>
</evidence>
<comment type="caution">
    <text evidence="2">The sequence shown here is derived from an EMBL/GenBank/DDBJ whole genome shotgun (WGS) entry which is preliminary data.</text>
</comment>
<dbReference type="EMBL" id="ANFM02000026">
    <property type="protein sequence ID" value="EOD78947.1"/>
    <property type="molecule type" value="Genomic_DNA"/>
</dbReference>
<keyword evidence="3" id="KW-1185">Reference proteome</keyword>